<dbReference type="Proteomes" id="UP000295215">
    <property type="component" value="Unassembled WGS sequence"/>
</dbReference>
<dbReference type="InterPro" id="IPR037185">
    <property type="entry name" value="EmrE-like"/>
</dbReference>
<reference evidence="3 4" key="1">
    <citation type="submission" date="2019-03" db="EMBL/GenBank/DDBJ databases">
        <title>Genomic Encyclopedia of Archaeal and Bacterial Type Strains, Phase II (KMG-II): from individual species to whole genera.</title>
        <authorList>
            <person name="Goeker M."/>
        </authorList>
    </citation>
    <scope>NUCLEOTIDE SEQUENCE [LARGE SCALE GENOMIC DNA]</scope>
    <source>
        <strain evidence="3 4">DSM 28213</strain>
    </source>
</reference>
<dbReference type="Pfam" id="PF00892">
    <property type="entry name" value="EamA"/>
    <property type="match status" value="2"/>
</dbReference>
<feature type="transmembrane region" description="Helical" evidence="1">
    <location>
        <begin position="37"/>
        <end position="55"/>
    </location>
</feature>
<proteinExistence type="predicted"/>
<protein>
    <submittedName>
        <fullName evidence="3">Threonine/homoserine efflux transporter RhtA</fullName>
    </submittedName>
</protein>
<dbReference type="PANTHER" id="PTHR22911:SF137">
    <property type="entry name" value="SOLUTE CARRIER FAMILY 35 MEMBER G2-RELATED"/>
    <property type="match status" value="1"/>
</dbReference>
<dbReference type="EMBL" id="SOAG01000015">
    <property type="protein sequence ID" value="TDS57536.1"/>
    <property type="molecule type" value="Genomic_DNA"/>
</dbReference>
<accession>A0A4R7EVH3</accession>
<feature type="transmembrane region" description="Helical" evidence="1">
    <location>
        <begin position="9"/>
        <end position="31"/>
    </location>
</feature>
<feature type="transmembrane region" description="Helical" evidence="1">
    <location>
        <begin position="99"/>
        <end position="116"/>
    </location>
</feature>
<gene>
    <name evidence="3" type="ORF">C8P70_11535</name>
</gene>
<keyword evidence="1" id="KW-0472">Membrane</keyword>
<keyword evidence="1" id="KW-1133">Transmembrane helix</keyword>
<dbReference type="OrthoDB" id="3180815at2"/>
<evidence type="ECO:0000256" key="1">
    <source>
        <dbReference type="SAM" id="Phobius"/>
    </source>
</evidence>
<sequence>MKEKNTVKGVFLVAIGASSYGMLASFVKLAYKEGFTTAEVTLAQVLLGLLGVFIINLCRKKKLNEIDPSLKDIRNLMLGGTSIGLTSVLYYIAVSYIDASIAVVLLMQSVWIGVVIESLITKSFPSQLKIACVVLILIGTILATNVLGSEIQLDYRGAIFGFLGACSFAATMYSTGEIANHLAAPKRTMFMLFGASAIVLLFAFITQIGPNNFEKMYLFYQSFSDNSSSVRDFDWRIFYSWGILLSLFGTILPPIFLNMGFPITGVGLGSIVSSLELPASVTVAFFLLGENVIFIQWLGILIILSSIVLMNSPLLFKEKQTTN</sequence>
<dbReference type="RefSeq" id="WP_133712713.1">
    <property type="nucleotide sequence ID" value="NZ_SOAG01000015.1"/>
</dbReference>
<feature type="transmembrane region" description="Helical" evidence="1">
    <location>
        <begin position="128"/>
        <end position="147"/>
    </location>
</feature>
<name>A0A4R7EVH3_9FLAO</name>
<dbReference type="AlphaFoldDB" id="A0A4R7EVH3"/>
<feature type="transmembrane region" description="Helical" evidence="1">
    <location>
        <begin position="294"/>
        <end position="316"/>
    </location>
</feature>
<evidence type="ECO:0000313" key="3">
    <source>
        <dbReference type="EMBL" id="TDS57536.1"/>
    </source>
</evidence>
<comment type="caution">
    <text evidence="3">The sequence shown here is derived from an EMBL/GenBank/DDBJ whole genome shotgun (WGS) entry which is preliminary data.</text>
</comment>
<feature type="domain" description="EamA" evidence="2">
    <location>
        <begin position="8"/>
        <end position="143"/>
    </location>
</feature>
<feature type="transmembrane region" description="Helical" evidence="1">
    <location>
        <begin position="76"/>
        <end position="93"/>
    </location>
</feature>
<keyword evidence="1" id="KW-0812">Transmembrane</keyword>
<evidence type="ECO:0000259" key="2">
    <source>
        <dbReference type="Pfam" id="PF00892"/>
    </source>
</evidence>
<evidence type="ECO:0000313" key="4">
    <source>
        <dbReference type="Proteomes" id="UP000295215"/>
    </source>
</evidence>
<dbReference type="SUPFAM" id="SSF103481">
    <property type="entry name" value="Multidrug resistance efflux transporter EmrE"/>
    <property type="match status" value="2"/>
</dbReference>
<feature type="domain" description="EamA" evidence="2">
    <location>
        <begin position="157"/>
        <end position="311"/>
    </location>
</feature>
<keyword evidence="4" id="KW-1185">Reference proteome</keyword>
<feature type="transmembrane region" description="Helical" evidence="1">
    <location>
        <begin position="237"/>
        <end position="256"/>
    </location>
</feature>
<dbReference type="GO" id="GO:0016020">
    <property type="term" value="C:membrane"/>
    <property type="evidence" value="ECO:0007669"/>
    <property type="project" value="InterPro"/>
</dbReference>
<dbReference type="InterPro" id="IPR000620">
    <property type="entry name" value="EamA_dom"/>
</dbReference>
<feature type="transmembrane region" description="Helical" evidence="1">
    <location>
        <begin position="268"/>
        <end position="288"/>
    </location>
</feature>
<feature type="transmembrane region" description="Helical" evidence="1">
    <location>
        <begin position="188"/>
        <end position="209"/>
    </location>
</feature>
<organism evidence="3 4">
    <name type="scientific">Myroides indicus</name>
    <dbReference type="NCBI Taxonomy" id="1323422"/>
    <lineage>
        <taxon>Bacteria</taxon>
        <taxon>Pseudomonadati</taxon>
        <taxon>Bacteroidota</taxon>
        <taxon>Flavobacteriia</taxon>
        <taxon>Flavobacteriales</taxon>
        <taxon>Flavobacteriaceae</taxon>
        <taxon>Myroides</taxon>
    </lineage>
</organism>
<dbReference type="PANTHER" id="PTHR22911">
    <property type="entry name" value="ACYL-MALONYL CONDENSING ENZYME-RELATED"/>
    <property type="match status" value="1"/>
</dbReference>
<feature type="transmembrane region" description="Helical" evidence="1">
    <location>
        <begin position="159"/>
        <end position="176"/>
    </location>
</feature>